<evidence type="ECO:0000313" key="13">
    <source>
        <dbReference type="Proteomes" id="UP000247555"/>
    </source>
</evidence>
<dbReference type="NCBIfam" id="TIGR02488">
    <property type="entry name" value="flgG_G_neg"/>
    <property type="match status" value="1"/>
</dbReference>
<keyword evidence="12" id="KW-0282">Flagellum</keyword>
<dbReference type="NCBIfam" id="TIGR03506">
    <property type="entry name" value="FlgEFG_subfam"/>
    <property type="match status" value="2"/>
</dbReference>
<dbReference type="PROSITE" id="PS00588">
    <property type="entry name" value="FLAGELLA_BB_ROD"/>
    <property type="match status" value="1"/>
</dbReference>
<dbReference type="PANTHER" id="PTHR30435">
    <property type="entry name" value="FLAGELLAR PROTEIN"/>
    <property type="match status" value="1"/>
</dbReference>
<evidence type="ECO:0000256" key="2">
    <source>
        <dbReference type="ARBA" id="ARBA00009677"/>
    </source>
</evidence>
<evidence type="ECO:0000259" key="11">
    <source>
        <dbReference type="Pfam" id="PF22692"/>
    </source>
</evidence>
<proteinExistence type="inferred from homology"/>
<comment type="subcellular location">
    <subcellularLocation>
        <location evidence="1 8">Bacterial flagellum basal body</location>
    </subcellularLocation>
</comment>
<dbReference type="SUPFAM" id="SSF117143">
    <property type="entry name" value="Flagellar hook protein flgE"/>
    <property type="match status" value="1"/>
</dbReference>
<keyword evidence="12" id="KW-0966">Cell projection</keyword>
<feature type="domain" description="Flagellar hook protein FlgE/F/G-like D1" evidence="11">
    <location>
        <begin position="96"/>
        <end position="158"/>
    </location>
</feature>
<dbReference type="InterPro" id="IPR010930">
    <property type="entry name" value="Flg_bb/hook_C_dom"/>
</dbReference>
<reference evidence="12 13" key="1">
    <citation type="submission" date="2018-05" db="EMBL/GenBank/DDBJ databases">
        <title>Genomic Encyclopedia of Type Strains, Phase IV (KMG-IV): sequencing the most valuable type-strain genomes for metagenomic binning, comparative biology and taxonomic classification.</title>
        <authorList>
            <person name="Goeker M."/>
        </authorList>
    </citation>
    <scope>NUCLEOTIDE SEQUENCE [LARGE SCALE GENOMIC DNA]</scope>
    <source>
        <strain evidence="12 13">DSM 29661</strain>
    </source>
</reference>
<dbReference type="EMBL" id="QJKI01000010">
    <property type="protein sequence ID" value="PXX78739.1"/>
    <property type="molecule type" value="Genomic_DNA"/>
</dbReference>
<dbReference type="Pfam" id="PF06429">
    <property type="entry name" value="Flg_bbr_C"/>
    <property type="match status" value="1"/>
</dbReference>
<organism evidence="12 13">
    <name type="scientific">Rivihabitans pingtungensis</name>
    <dbReference type="NCBI Taxonomy" id="1054498"/>
    <lineage>
        <taxon>Bacteria</taxon>
        <taxon>Pseudomonadati</taxon>
        <taxon>Pseudomonadota</taxon>
        <taxon>Betaproteobacteria</taxon>
        <taxon>Neisseriales</taxon>
        <taxon>Aquaspirillaceae</taxon>
        <taxon>Rivihabitans</taxon>
    </lineage>
</organism>
<gene>
    <name evidence="12" type="ORF">DFR34_11061</name>
</gene>
<evidence type="ECO:0000259" key="9">
    <source>
        <dbReference type="Pfam" id="PF00460"/>
    </source>
</evidence>
<dbReference type="RefSeq" id="WP_110390860.1">
    <property type="nucleotide sequence ID" value="NZ_JAKLKZ010000001.1"/>
</dbReference>
<evidence type="ECO:0000256" key="8">
    <source>
        <dbReference type="RuleBase" id="RU362116"/>
    </source>
</evidence>
<dbReference type="InterPro" id="IPR020013">
    <property type="entry name" value="Flagellar_FlgE/F/G"/>
</dbReference>
<accession>A0A318KLS0</accession>
<feature type="domain" description="Flagellar basal body rod protein N-terminal" evidence="9">
    <location>
        <begin position="8"/>
        <end position="35"/>
    </location>
</feature>
<dbReference type="InterPro" id="IPR053967">
    <property type="entry name" value="LlgE_F_G-like_D1"/>
</dbReference>
<dbReference type="GO" id="GO:0071978">
    <property type="term" value="P:bacterial-type flagellum-dependent swarming motility"/>
    <property type="evidence" value="ECO:0007669"/>
    <property type="project" value="TreeGrafter"/>
</dbReference>
<dbReference type="GO" id="GO:0009426">
    <property type="term" value="C:bacterial-type flagellum basal body, distal rod"/>
    <property type="evidence" value="ECO:0007669"/>
    <property type="project" value="UniProtKB-UniRule"/>
</dbReference>
<feature type="domain" description="Flagellar basal-body/hook protein C-terminal" evidence="10">
    <location>
        <begin position="216"/>
        <end position="260"/>
    </location>
</feature>
<evidence type="ECO:0000256" key="4">
    <source>
        <dbReference type="ARBA" id="ARBA00023143"/>
    </source>
</evidence>
<protein>
    <recommendedName>
        <fullName evidence="3 7">Flagellar basal-body rod protein FlgG</fullName>
    </recommendedName>
    <alternativeName>
        <fullName evidence="6 8">Distal rod protein</fullName>
    </alternativeName>
</protein>
<dbReference type="PANTHER" id="PTHR30435:SF19">
    <property type="entry name" value="FLAGELLAR BASAL-BODY ROD PROTEIN FLGG"/>
    <property type="match status" value="1"/>
</dbReference>
<keyword evidence="12" id="KW-0969">Cilium</keyword>
<evidence type="ECO:0000256" key="1">
    <source>
        <dbReference type="ARBA" id="ARBA00004117"/>
    </source>
</evidence>
<dbReference type="InterPro" id="IPR037925">
    <property type="entry name" value="FlgE/F/G-like"/>
</dbReference>
<evidence type="ECO:0000256" key="7">
    <source>
        <dbReference type="NCBIfam" id="TIGR02488"/>
    </source>
</evidence>
<keyword evidence="13" id="KW-1185">Reference proteome</keyword>
<dbReference type="Proteomes" id="UP000247555">
    <property type="component" value="Unassembled WGS sequence"/>
</dbReference>
<dbReference type="Pfam" id="PF22692">
    <property type="entry name" value="LlgE_F_G_D1"/>
    <property type="match status" value="1"/>
</dbReference>
<comment type="similarity">
    <text evidence="2 8">Belongs to the flagella basal body rod proteins family.</text>
</comment>
<evidence type="ECO:0000256" key="6">
    <source>
        <dbReference type="ARBA" id="ARBA00032912"/>
    </source>
</evidence>
<evidence type="ECO:0000313" key="12">
    <source>
        <dbReference type="EMBL" id="PXX78739.1"/>
    </source>
</evidence>
<dbReference type="AlphaFoldDB" id="A0A318KLS0"/>
<keyword evidence="4 8" id="KW-0975">Bacterial flagellum</keyword>
<dbReference type="Pfam" id="PF00460">
    <property type="entry name" value="Flg_bb_rod"/>
    <property type="match status" value="1"/>
</dbReference>
<dbReference type="OrthoDB" id="9804559at2"/>
<comment type="subunit">
    <text evidence="5 8">The basal body constitutes a major portion of the flagellar organelle and consists of four rings (L,P,S, and M) mounted on a central rod. The rod consists of about 26 subunits of FlgG in the distal portion, and FlgB, FlgC and FlgF are thought to build up the proximal portion of the rod with about 6 subunits each.</text>
</comment>
<evidence type="ECO:0000259" key="10">
    <source>
        <dbReference type="Pfam" id="PF06429"/>
    </source>
</evidence>
<sequence>MIRSLFIAKTGMDSSQFKLDTISNNLANVSTNGFKRQRAVFEDLMYQVLRQPGSQTSNTTNHPTGLQVGTGAAPVGVDRLFAQGNMTRTENNLDLAINGKGFFRVQMPDGTIGYTRDGAFKLNDQGQIVNTSGYLLDPQITVPANALSVDISRTGAVEIKLPGQAQPTNVGNIQISSFINPQGLESIGNNLFLETTASGAPVDGDPGNDGLGVVNQGYIEASNVNVTEELVNLITAQRAYEINSRAVKTSDEMLQRLTQL</sequence>
<dbReference type="InterPro" id="IPR019776">
    <property type="entry name" value="Flagellar_basal_body_rod_CS"/>
</dbReference>
<dbReference type="InterPro" id="IPR012834">
    <property type="entry name" value="FlgG_G_neg"/>
</dbReference>
<evidence type="ECO:0000256" key="5">
    <source>
        <dbReference type="ARBA" id="ARBA00025933"/>
    </source>
</evidence>
<comment type="caution">
    <text evidence="12">The sequence shown here is derived from an EMBL/GenBank/DDBJ whole genome shotgun (WGS) entry which is preliminary data.</text>
</comment>
<evidence type="ECO:0000256" key="3">
    <source>
        <dbReference type="ARBA" id="ARBA00017948"/>
    </source>
</evidence>
<dbReference type="InterPro" id="IPR001444">
    <property type="entry name" value="Flag_bb_rod_N"/>
</dbReference>
<name>A0A318KLS0_9NEIS</name>